<reference evidence="1" key="1">
    <citation type="submission" date="2020-05" db="EMBL/GenBank/DDBJ databases">
        <authorList>
            <person name="Chiriac C."/>
            <person name="Salcher M."/>
            <person name="Ghai R."/>
            <person name="Kavagutti S V."/>
        </authorList>
    </citation>
    <scope>NUCLEOTIDE SEQUENCE</scope>
</reference>
<accession>A0A6J6KDG3</accession>
<organism evidence="1">
    <name type="scientific">freshwater metagenome</name>
    <dbReference type="NCBI Taxonomy" id="449393"/>
    <lineage>
        <taxon>unclassified sequences</taxon>
        <taxon>metagenomes</taxon>
        <taxon>ecological metagenomes</taxon>
    </lineage>
</organism>
<proteinExistence type="predicted"/>
<evidence type="ECO:0000313" key="1">
    <source>
        <dbReference type="EMBL" id="CAB4646493.1"/>
    </source>
</evidence>
<evidence type="ECO:0000313" key="2">
    <source>
        <dbReference type="EMBL" id="CAB4658587.1"/>
    </source>
</evidence>
<dbReference type="InterPro" id="IPR036182">
    <property type="entry name" value="PCuAC_sf"/>
</dbReference>
<gene>
    <name evidence="1" type="ORF">UFOPK2157_01008</name>
    <name evidence="2" type="ORF">UFOPK2228_01037</name>
</gene>
<name>A0A6J6KDG3_9ZZZZ</name>
<dbReference type="PROSITE" id="PS51257">
    <property type="entry name" value="PROKAR_LIPOPROTEIN"/>
    <property type="match status" value="1"/>
</dbReference>
<dbReference type="EMBL" id="CAEZVW010000061">
    <property type="protein sequence ID" value="CAB4646493.1"/>
    <property type="molecule type" value="Genomic_DNA"/>
</dbReference>
<dbReference type="AlphaFoldDB" id="A0A6J6KDG3"/>
<dbReference type="SUPFAM" id="SSF110087">
    <property type="entry name" value="DR1885-like metal-binding protein"/>
    <property type="match status" value="1"/>
</dbReference>
<sequence>MSALKRALFVITIFGVSVSLTGCGAGLNASTRQITQVTDGVEANVINEQNNIRVVNLLVVATADQNAVLVGTIVNAKDAPDTLLGVAINGSVAEVTGTTSLPKNVPIIFEGDSANAKAVSPRFTSPAGSRVQVTLFFSRAGEITVDALVRGATDIYANVTSGGAASVPVVTETE</sequence>
<protein>
    <submittedName>
        <fullName evidence="1">Unannotated protein</fullName>
    </submittedName>
</protein>
<dbReference type="EMBL" id="CAEZWF010000049">
    <property type="protein sequence ID" value="CAB4658587.1"/>
    <property type="molecule type" value="Genomic_DNA"/>
</dbReference>